<proteinExistence type="predicted"/>
<dbReference type="EMBL" id="UGCP01000002">
    <property type="protein sequence ID" value="STI82695.1"/>
    <property type="molecule type" value="Genomic_DNA"/>
</dbReference>
<evidence type="ECO:0000256" key="1">
    <source>
        <dbReference type="SAM" id="MobiDB-lite"/>
    </source>
</evidence>
<evidence type="ECO:0000313" key="3">
    <source>
        <dbReference type="Proteomes" id="UP000254079"/>
    </source>
</evidence>
<protein>
    <submittedName>
        <fullName evidence="2">Uncharacterized protein</fullName>
    </submittedName>
</protein>
<feature type="region of interest" description="Disordered" evidence="1">
    <location>
        <begin position="54"/>
        <end position="75"/>
    </location>
</feature>
<dbReference type="AlphaFoldDB" id="A0A376U084"/>
<evidence type="ECO:0000313" key="2">
    <source>
        <dbReference type="EMBL" id="STI82695.1"/>
    </source>
</evidence>
<name>A0A376U084_ECOLX</name>
<reference evidence="2 3" key="1">
    <citation type="submission" date="2018-06" db="EMBL/GenBank/DDBJ databases">
        <authorList>
            <consortium name="Pathogen Informatics"/>
            <person name="Doyle S."/>
        </authorList>
    </citation>
    <scope>NUCLEOTIDE SEQUENCE [LARGE SCALE GENOMIC DNA]</scope>
    <source>
        <strain evidence="2 3">NCTC8622</strain>
    </source>
</reference>
<organism evidence="2 3">
    <name type="scientific">Escherichia coli</name>
    <dbReference type="NCBI Taxonomy" id="562"/>
    <lineage>
        <taxon>Bacteria</taxon>
        <taxon>Pseudomonadati</taxon>
        <taxon>Pseudomonadota</taxon>
        <taxon>Gammaproteobacteria</taxon>
        <taxon>Enterobacterales</taxon>
        <taxon>Enterobacteriaceae</taxon>
        <taxon>Escherichia</taxon>
    </lineage>
</organism>
<accession>A0A376U084</accession>
<dbReference type="Proteomes" id="UP000254079">
    <property type="component" value="Unassembled WGS sequence"/>
</dbReference>
<sequence>MVNPFILQATDAMTQIILGIHTLLLGTGGRGCGGPGIRTITATGCRERDTHRRAYGADAGRGGTPAETDVAADPAASPTCTGAAHAEVAASADMAKMPYRTFFITISLH</sequence>
<gene>
    <name evidence="2" type="ORF">NCTC8622_01697</name>
</gene>